<proteinExistence type="predicted"/>
<evidence type="ECO:0000256" key="4">
    <source>
        <dbReference type="ARBA" id="ARBA00023242"/>
    </source>
</evidence>
<dbReference type="InterPro" id="IPR036128">
    <property type="entry name" value="Plus3-like_sf"/>
</dbReference>
<protein>
    <submittedName>
        <fullName evidence="7">Plus-3-domain-containing protein</fullName>
    </submittedName>
</protein>
<dbReference type="PANTHER" id="PTHR13115">
    <property type="entry name" value="RNA POLYMERASE-ASSOCIATED PROTEIN RTF1 HOMOLOG"/>
    <property type="match status" value="1"/>
</dbReference>
<dbReference type="GO" id="GO:1990269">
    <property type="term" value="F:RNA polymerase II C-terminal domain phosphoserine binding"/>
    <property type="evidence" value="ECO:0007669"/>
    <property type="project" value="TreeGrafter"/>
</dbReference>
<keyword evidence="8" id="KW-1185">Reference proteome</keyword>
<dbReference type="SUPFAM" id="SSF159042">
    <property type="entry name" value="Plus3-like"/>
    <property type="match status" value="1"/>
</dbReference>
<evidence type="ECO:0000256" key="1">
    <source>
        <dbReference type="ARBA" id="ARBA00004123"/>
    </source>
</evidence>
<keyword evidence="2" id="KW-0805">Transcription regulation</keyword>
<feature type="compositionally biased region" description="Acidic residues" evidence="5">
    <location>
        <begin position="65"/>
        <end position="88"/>
    </location>
</feature>
<feature type="compositionally biased region" description="Gly residues" evidence="5">
    <location>
        <begin position="173"/>
        <end position="188"/>
    </location>
</feature>
<comment type="subcellular location">
    <subcellularLocation>
        <location evidence="1">Nucleus</location>
    </subcellularLocation>
</comment>
<feature type="compositionally biased region" description="Polar residues" evidence="5">
    <location>
        <begin position="19"/>
        <end position="28"/>
    </location>
</feature>
<evidence type="ECO:0000256" key="3">
    <source>
        <dbReference type="ARBA" id="ARBA00023163"/>
    </source>
</evidence>
<dbReference type="SMART" id="SM00719">
    <property type="entry name" value="Plus3"/>
    <property type="match status" value="1"/>
</dbReference>
<keyword evidence="3" id="KW-0804">Transcription</keyword>
<dbReference type="PANTHER" id="PTHR13115:SF8">
    <property type="entry name" value="RNA POLYMERASE-ASSOCIATED PROTEIN RTF1 HOMOLOG"/>
    <property type="match status" value="1"/>
</dbReference>
<dbReference type="AlphaFoldDB" id="A0A3N4LYA4"/>
<dbReference type="Proteomes" id="UP000267821">
    <property type="component" value="Unassembled WGS sequence"/>
</dbReference>
<reference evidence="7 8" key="1">
    <citation type="journal article" date="2018" name="Nat. Ecol. Evol.">
        <title>Pezizomycetes genomes reveal the molecular basis of ectomycorrhizal truffle lifestyle.</title>
        <authorList>
            <person name="Murat C."/>
            <person name="Payen T."/>
            <person name="Noel B."/>
            <person name="Kuo A."/>
            <person name="Morin E."/>
            <person name="Chen J."/>
            <person name="Kohler A."/>
            <person name="Krizsan K."/>
            <person name="Balestrini R."/>
            <person name="Da Silva C."/>
            <person name="Montanini B."/>
            <person name="Hainaut M."/>
            <person name="Levati E."/>
            <person name="Barry K.W."/>
            <person name="Belfiori B."/>
            <person name="Cichocki N."/>
            <person name="Clum A."/>
            <person name="Dockter R.B."/>
            <person name="Fauchery L."/>
            <person name="Guy J."/>
            <person name="Iotti M."/>
            <person name="Le Tacon F."/>
            <person name="Lindquist E.A."/>
            <person name="Lipzen A."/>
            <person name="Malagnac F."/>
            <person name="Mello A."/>
            <person name="Molinier V."/>
            <person name="Miyauchi S."/>
            <person name="Poulain J."/>
            <person name="Riccioni C."/>
            <person name="Rubini A."/>
            <person name="Sitrit Y."/>
            <person name="Splivallo R."/>
            <person name="Traeger S."/>
            <person name="Wang M."/>
            <person name="Zifcakova L."/>
            <person name="Wipf D."/>
            <person name="Zambonelli A."/>
            <person name="Paolocci F."/>
            <person name="Nowrousian M."/>
            <person name="Ottonello S."/>
            <person name="Baldrian P."/>
            <person name="Spatafora J.W."/>
            <person name="Henrissat B."/>
            <person name="Nagy L.G."/>
            <person name="Aury J.M."/>
            <person name="Wincker P."/>
            <person name="Grigoriev I.V."/>
            <person name="Bonfante P."/>
            <person name="Martin F.M."/>
        </authorList>
    </citation>
    <scope>NUCLEOTIDE SEQUENCE [LARGE SCALE GENOMIC DNA]</scope>
    <source>
        <strain evidence="7 8">ATCC MYA-4762</strain>
    </source>
</reference>
<sequence>MDELDAEILALAGAETKPDTSSPPATTNGRKRSEPPTSASPTRTKKYRPAPAKKSSKKKSRRDDIEQEEDESELSDAPESELSEEEEERPAATRSTNNRYASSSEESDDDGIFELYPYEGTYKDAADKAKLMAMPEIEREAALADRATEIERAQQDRHLRTLLRSQSRAAAGNGAGNTSGGESAGGGITRRSTRTQTMPQAKKLDSKKGKLDEMKRAREERSTRKDKPSSTGDDDERARKRSTTSDGDDDDSRVEYANDLYEVKKEEREIDVQDVNRARIGRTGFGKLCDYPGFEEAVIEFGPADCFVRVSLFDRDTGKNAYRVAQIKGVVQGKLYSLLDGRRRTDKHLQLVQGKAERTFPMDLMSDGAITEAEFNRFKAQLDVDSMSLPALSLLKRKSNDLRNLDSRGFTEEELSAMIAKRNRDKVDTVGLHLKRERLKAAREEADRAGNQDEKWRIDKEIEHITDMQRKALRTASTMDDGQSKLAKHNAAARQRNREDIRKAELEERRRAREAAKGDNKPGSEFYNPFMRVKTRAKVVHEDPSSLKQTSQEEEMKKATDAVANTTLTGDTEGGTVPVSQKGGRKKGIDDVIASMDFGIDLEI</sequence>
<feature type="compositionally biased region" description="Basic and acidic residues" evidence="5">
    <location>
        <begin position="508"/>
        <end position="522"/>
    </location>
</feature>
<evidence type="ECO:0000259" key="6">
    <source>
        <dbReference type="PROSITE" id="PS51360"/>
    </source>
</evidence>
<evidence type="ECO:0000256" key="2">
    <source>
        <dbReference type="ARBA" id="ARBA00023015"/>
    </source>
</evidence>
<dbReference type="GO" id="GO:0016593">
    <property type="term" value="C:Cdc73/Paf1 complex"/>
    <property type="evidence" value="ECO:0007669"/>
    <property type="project" value="TreeGrafter"/>
</dbReference>
<keyword evidence="4" id="KW-0539">Nucleus</keyword>
<dbReference type="PROSITE" id="PS51360">
    <property type="entry name" value="PLUS3"/>
    <property type="match status" value="1"/>
</dbReference>
<dbReference type="GO" id="GO:0003677">
    <property type="term" value="F:DNA binding"/>
    <property type="evidence" value="ECO:0007669"/>
    <property type="project" value="InterPro"/>
</dbReference>
<dbReference type="Pfam" id="PF03126">
    <property type="entry name" value="Plus-3"/>
    <property type="match status" value="1"/>
</dbReference>
<gene>
    <name evidence="7" type="ORF">L211DRAFT_845866</name>
</gene>
<dbReference type="FunCoup" id="A0A3N4LYA4">
    <property type="interactions" value="336"/>
</dbReference>
<accession>A0A3N4LYA4</accession>
<dbReference type="EMBL" id="ML121530">
    <property type="protein sequence ID" value="RPB27867.1"/>
    <property type="molecule type" value="Genomic_DNA"/>
</dbReference>
<feature type="region of interest" description="Disordered" evidence="5">
    <location>
        <begin position="148"/>
        <end position="254"/>
    </location>
</feature>
<evidence type="ECO:0000313" key="8">
    <source>
        <dbReference type="Proteomes" id="UP000267821"/>
    </source>
</evidence>
<organism evidence="7 8">
    <name type="scientific">Terfezia boudieri ATCC MYA-4762</name>
    <dbReference type="NCBI Taxonomy" id="1051890"/>
    <lineage>
        <taxon>Eukaryota</taxon>
        <taxon>Fungi</taxon>
        <taxon>Dikarya</taxon>
        <taxon>Ascomycota</taxon>
        <taxon>Pezizomycotina</taxon>
        <taxon>Pezizomycetes</taxon>
        <taxon>Pezizales</taxon>
        <taxon>Pezizaceae</taxon>
        <taxon>Terfezia</taxon>
    </lineage>
</organism>
<feature type="region of interest" description="Disordered" evidence="5">
    <location>
        <begin position="1"/>
        <end position="112"/>
    </location>
</feature>
<dbReference type="OrthoDB" id="166375at2759"/>
<feature type="compositionally biased region" description="Basic and acidic residues" evidence="5">
    <location>
        <begin position="148"/>
        <end position="159"/>
    </location>
</feature>
<dbReference type="InterPro" id="IPR004343">
    <property type="entry name" value="Plus-3_dom"/>
</dbReference>
<dbReference type="InParanoid" id="A0A3N4LYA4"/>
<feature type="region of interest" description="Disordered" evidence="5">
    <location>
        <begin position="476"/>
        <end position="503"/>
    </location>
</feature>
<name>A0A3N4LYA4_9PEZI</name>
<evidence type="ECO:0000256" key="5">
    <source>
        <dbReference type="SAM" id="MobiDB-lite"/>
    </source>
</evidence>
<evidence type="ECO:0000313" key="7">
    <source>
        <dbReference type="EMBL" id="RPB27867.1"/>
    </source>
</evidence>
<dbReference type="STRING" id="1051890.A0A3N4LYA4"/>
<dbReference type="Gene3D" id="3.90.70.200">
    <property type="entry name" value="Plus-3 domain"/>
    <property type="match status" value="1"/>
</dbReference>
<feature type="region of interest" description="Disordered" evidence="5">
    <location>
        <begin position="508"/>
        <end position="527"/>
    </location>
</feature>
<feature type="compositionally biased region" description="Basic and acidic residues" evidence="5">
    <location>
        <begin position="202"/>
        <end position="228"/>
    </location>
</feature>
<feature type="domain" description="Plus3" evidence="6">
    <location>
        <begin position="269"/>
        <end position="407"/>
    </location>
</feature>